<dbReference type="GO" id="GO:0004065">
    <property type="term" value="F:arylsulfatase activity"/>
    <property type="evidence" value="ECO:0007669"/>
    <property type="project" value="UniProtKB-EC"/>
</dbReference>
<dbReference type="EMBL" id="SJPJ01000001">
    <property type="protein sequence ID" value="TWT81332.1"/>
    <property type="molecule type" value="Genomic_DNA"/>
</dbReference>
<name>A0A5C5Z1S3_9BACT</name>
<dbReference type="PANTHER" id="PTHR46615:SF1">
    <property type="entry name" value="ARYLSULFATASE K"/>
    <property type="match status" value="1"/>
</dbReference>
<dbReference type="EC" id="3.1.6.1" evidence="2"/>
<dbReference type="Pfam" id="PF00884">
    <property type="entry name" value="Sulfatase"/>
    <property type="match status" value="1"/>
</dbReference>
<dbReference type="AlphaFoldDB" id="A0A5C5Z1S3"/>
<dbReference type="Proteomes" id="UP000315010">
    <property type="component" value="Unassembled WGS sequence"/>
</dbReference>
<keyword evidence="2" id="KW-0378">Hydrolase</keyword>
<gene>
    <name evidence="2" type="ORF">CA13_27840</name>
</gene>
<feature type="domain" description="Sulfatase N-terminal" evidence="1">
    <location>
        <begin position="18"/>
        <end position="343"/>
    </location>
</feature>
<evidence type="ECO:0000313" key="2">
    <source>
        <dbReference type="EMBL" id="TWT81332.1"/>
    </source>
</evidence>
<sequence>MVGCAVSLASSAADEQPPNILLIITDQQHADMMSCTGNKFLNTPAMDSLARDGIRFANAYVANPVCVPSRISMATGVMAGRLGVLNNGDKASVPLEVDNSSLGKMVKRAGYDTFYGGKVHMCSELEPLNAGYDEYFKDQREALPGACIDFIERKRDRPFFAVASFINPHDICFAYRAYKGKSQKGKQSVEHLYQQASAMSPEQLPPLPDNFRIPDLEPDAIDLYSKANAVTPAGTMRKVYDQRQWQIYRWIYCRLTEQVDRHIGRILDAIKRNGLDQNTLIIFTSDHGDMDACHRLASKGRFYEQSVRVPLLMRYKGRITHRVDTNLVSSGLDLLPTVCDYAGLEAPKGLLGKSLRPLAESDHVDHWRDYIVTENHTGRMIRTVDFKYCVYRDGGLRESLVDMRNDPGEMDNLATAPRHASTLRQHRRFLEQWIQASDDKDAETFAITAQRDSK</sequence>
<dbReference type="InterPro" id="IPR051849">
    <property type="entry name" value="GAG-degrading_sulfatase"/>
</dbReference>
<keyword evidence="3" id="KW-1185">Reference proteome</keyword>
<dbReference type="GO" id="GO:0015024">
    <property type="term" value="F:glucuronate-2-sulfatase activity"/>
    <property type="evidence" value="ECO:0007669"/>
    <property type="project" value="TreeGrafter"/>
</dbReference>
<dbReference type="PANTHER" id="PTHR46615">
    <property type="entry name" value="ARYLSULFATASE K"/>
    <property type="match status" value="1"/>
</dbReference>
<comment type="caution">
    <text evidence="2">The sequence shown here is derived from an EMBL/GenBank/DDBJ whole genome shotgun (WGS) entry which is preliminary data.</text>
</comment>
<dbReference type="SUPFAM" id="SSF53649">
    <property type="entry name" value="Alkaline phosphatase-like"/>
    <property type="match status" value="1"/>
</dbReference>
<organism evidence="2 3">
    <name type="scientific">Novipirellula herctigrandis</name>
    <dbReference type="NCBI Taxonomy" id="2527986"/>
    <lineage>
        <taxon>Bacteria</taxon>
        <taxon>Pseudomonadati</taxon>
        <taxon>Planctomycetota</taxon>
        <taxon>Planctomycetia</taxon>
        <taxon>Pirellulales</taxon>
        <taxon>Pirellulaceae</taxon>
        <taxon>Novipirellula</taxon>
    </lineage>
</organism>
<proteinExistence type="predicted"/>
<dbReference type="Gene3D" id="3.40.720.10">
    <property type="entry name" value="Alkaline Phosphatase, subunit A"/>
    <property type="match status" value="1"/>
</dbReference>
<dbReference type="InterPro" id="IPR017850">
    <property type="entry name" value="Alkaline_phosphatase_core_sf"/>
</dbReference>
<accession>A0A5C5Z1S3</accession>
<reference evidence="2 3" key="1">
    <citation type="submission" date="2019-02" db="EMBL/GenBank/DDBJ databases">
        <title>Deep-cultivation of Planctomycetes and their phenomic and genomic characterization uncovers novel biology.</title>
        <authorList>
            <person name="Wiegand S."/>
            <person name="Jogler M."/>
            <person name="Boedeker C."/>
            <person name="Pinto D."/>
            <person name="Vollmers J."/>
            <person name="Rivas-Marin E."/>
            <person name="Kohn T."/>
            <person name="Peeters S.H."/>
            <person name="Heuer A."/>
            <person name="Rast P."/>
            <person name="Oberbeckmann S."/>
            <person name="Bunk B."/>
            <person name="Jeske O."/>
            <person name="Meyerdierks A."/>
            <person name="Storesund J.E."/>
            <person name="Kallscheuer N."/>
            <person name="Luecker S."/>
            <person name="Lage O.M."/>
            <person name="Pohl T."/>
            <person name="Merkel B.J."/>
            <person name="Hornburger P."/>
            <person name="Mueller R.-W."/>
            <person name="Bruemmer F."/>
            <person name="Labrenz M."/>
            <person name="Spormann A.M."/>
            <person name="Op Den Camp H."/>
            <person name="Overmann J."/>
            <person name="Amann R."/>
            <person name="Jetten M.S.M."/>
            <person name="Mascher T."/>
            <person name="Medema M.H."/>
            <person name="Devos D.P."/>
            <person name="Kaster A.-K."/>
            <person name="Ovreas L."/>
            <person name="Rohde M."/>
            <person name="Galperin M.Y."/>
            <person name="Jogler C."/>
        </authorList>
    </citation>
    <scope>NUCLEOTIDE SEQUENCE [LARGE SCALE GENOMIC DNA]</scope>
    <source>
        <strain evidence="2 3">CA13</strain>
    </source>
</reference>
<evidence type="ECO:0000259" key="1">
    <source>
        <dbReference type="Pfam" id="PF00884"/>
    </source>
</evidence>
<protein>
    <submittedName>
        <fullName evidence="2">Arylsulfatase</fullName>
        <ecNumber evidence="2">3.1.6.1</ecNumber>
    </submittedName>
</protein>
<evidence type="ECO:0000313" key="3">
    <source>
        <dbReference type="Proteomes" id="UP000315010"/>
    </source>
</evidence>
<dbReference type="InterPro" id="IPR000917">
    <property type="entry name" value="Sulfatase_N"/>
</dbReference>